<feature type="transmembrane region" description="Helical" evidence="2">
    <location>
        <begin position="217"/>
        <end position="239"/>
    </location>
</feature>
<keyword evidence="2" id="KW-1133">Transmembrane helix</keyword>
<evidence type="ECO:0000256" key="3">
    <source>
        <dbReference type="SAM" id="SignalP"/>
    </source>
</evidence>
<feature type="transmembrane region" description="Helical" evidence="2">
    <location>
        <begin position="292"/>
        <end position="312"/>
    </location>
</feature>
<feature type="transmembrane region" description="Helical" evidence="2">
    <location>
        <begin position="361"/>
        <end position="379"/>
    </location>
</feature>
<accession>A0A5J4YRM8</accession>
<feature type="transmembrane region" description="Helical" evidence="2">
    <location>
        <begin position="324"/>
        <end position="341"/>
    </location>
</feature>
<gene>
    <name evidence="4" type="ORF">FVE85_3931</name>
</gene>
<evidence type="ECO:0000313" key="5">
    <source>
        <dbReference type="Proteomes" id="UP000324585"/>
    </source>
</evidence>
<dbReference type="OMA" id="ERTEYHN"/>
<dbReference type="EMBL" id="VRMN01000005">
    <property type="protein sequence ID" value="KAA8493956.1"/>
    <property type="molecule type" value="Genomic_DNA"/>
</dbReference>
<organism evidence="4 5">
    <name type="scientific">Porphyridium purpureum</name>
    <name type="common">Red alga</name>
    <name type="synonym">Porphyridium cruentum</name>
    <dbReference type="NCBI Taxonomy" id="35688"/>
    <lineage>
        <taxon>Eukaryota</taxon>
        <taxon>Rhodophyta</taxon>
        <taxon>Bangiophyceae</taxon>
        <taxon>Porphyridiales</taxon>
        <taxon>Porphyridiaceae</taxon>
        <taxon>Porphyridium</taxon>
    </lineage>
</organism>
<name>A0A5J4YRM8_PORPP</name>
<evidence type="ECO:0000256" key="2">
    <source>
        <dbReference type="SAM" id="Phobius"/>
    </source>
</evidence>
<keyword evidence="2" id="KW-0472">Membrane</keyword>
<keyword evidence="2" id="KW-0812">Transmembrane</keyword>
<feature type="signal peptide" evidence="3">
    <location>
        <begin position="1"/>
        <end position="26"/>
    </location>
</feature>
<dbReference type="AlphaFoldDB" id="A0A5J4YRM8"/>
<comment type="caution">
    <text evidence="4">The sequence shown here is derived from an EMBL/GenBank/DDBJ whole genome shotgun (WGS) entry which is preliminary data.</text>
</comment>
<feature type="transmembrane region" description="Helical" evidence="2">
    <location>
        <begin position="251"/>
        <end position="272"/>
    </location>
</feature>
<keyword evidence="1" id="KW-0175">Coiled coil</keyword>
<keyword evidence="3" id="KW-0732">Signal</keyword>
<sequence length="422" mass="46473">MRRMARVALGCALVLLICAHAAGVAGAPQGKAVKAQGHVDEHANMIKQMDGMIGKMESTLENVRAALKEKEVELEEAAGLREKDIERLNAEKKELQSMFGRTQKQVDELHASVRKLEEDRARTAADLGKERAAKANVARQLSNAQAEFMELRMQLERSSLSSLWLVAAGEMADEIGDFLESPRTAEFLKKSAEKLTEITIEGYGIVQETIGAKKYGFFVRTMLSLFTVMVPVYVTWSLLSRAGSVLSTRQYVIIVQVVFATFCLTLFAAAIMLQADPVAVLQTSQHDNGFTVTMMLVIVAGAVVPFNLLLYFRAVLSAASAQERLSYGIQVAAFLTLVFVWRNLFWIPLMKPSLVYVPPHPTFYAGFACIFLTMMFLTVKAKAVSANESVATDVDNIISGIENSVRDLQSGSSGNTWSKREN</sequence>
<dbReference type="Proteomes" id="UP000324585">
    <property type="component" value="Unassembled WGS sequence"/>
</dbReference>
<keyword evidence="5" id="KW-1185">Reference proteome</keyword>
<reference evidence="5" key="1">
    <citation type="journal article" date="2019" name="Nat. Commun.">
        <title>Expansion of phycobilisome linker gene families in mesophilic red algae.</title>
        <authorList>
            <person name="Lee J."/>
            <person name="Kim D."/>
            <person name="Bhattacharya D."/>
            <person name="Yoon H.S."/>
        </authorList>
    </citation>
    <scope>NUCLEOTIDE SEQUENCE [LARGE SCALE GENOMIC DNA]</scope>
    <source>
        <strain evidence="5">CCMP 1328</strain>
    </source>
</reference>
<evidence type="ECO:0000313" key="4">
    <source>
        <dbReference type="EMBL" id="KAA8493956.1"/>
    </source>
</evidence>
<protein>
    <submittedName>
        <fullName evidence="4">Uncharacterized protein</fullName>
    </submittedName>
</protein>
<proteinExistence type="predicted"/>
<feature type="chain" id="PRO_5023939034" evidence="3">
    <location>
        <begin position="27"/>
        <end position="422"/>
    </location>
</feature>
<feature type="coiled-coil region" evidence="1">
    <location>
        <begin position="53"/>
        <end position="154"/>
    </location>
</feature>
<evidence type="ECO:0000256" key="1">
    <source>
        <dbReference type="SAM" id="Coils"/>
    </source>
</evidence>